<dbReference type="Pfam" id="PF00651">
    <property type="entry name" value="BTB"/>
    <property type="match status" value="1"/>
</dbReference>
<sequence>MSVSLSVTKDSDSEEIIRFMLSLQDRAIKFSTLRLSLVNASGNRIDCNQEEFWFDDGSESKELKFIFTKDKLMAMKKSYLPDDILSLYWEWAFSEGVISEKIEDVQYACANFQCNFDTQNVSNEKMMHIPYAFNYNLKSLYDENFLCDVQIKTNNRTFNAHKVILSASSSVFKAMFSNDMKEKDSSTVNIEDLSDDTISGMLHFIYTARMENLTWESASDFYVAADKYALLGLKNICSSYLEDNISPNNACQVLLLSDFHADDDLKSSVQEYILENIKDSIKSDGWKLLIETNAKLAVETLCLQHEEV</sequence>
<dbReference type="PANTHER" id="PTHR24413">
    <property type="entry name" value="SPECKLE-TYPE POZ PROTEIN"/>
    <property type="match status" value="1"/>
</dbReference>
<proteinExistence type="predicted"/>
<keyword evidence="3" id="KW-1185">Reference proteome</keyword>
<accession>A0AAV2BFA6</accession>
<organism evidence="2 3">
    <name type="scientific">Larinioides sclopetarius</name>
    <dbReference type="NCBI Taxonomy" id="280406"/>
    <lineage>
        <taxon>Eukaryota</taxon>
        <taxon>Metazoa</taxon>
        <taxon>Ecdysozoa</taxon>
        <taxon>Arthropoda</taxon>
        <taxon>Chelicerata</taxon>
        <taxon>Arachnida</taxon>
        <taxon>Araneae</taxon>
        <taxon>Araneomorphae</taxon>
        <taxon>Entelegynae</taxon>
        <taxon>Araneoidea</taxon>
        <taxon>Araneidae</taxon>
        <taxon>Larinioides</taxon>
    </lineage>
</organism>
<dbReference type="CDD" id="cd18186">
    <property type="entry name" value="BTB_POZ_ZBTB_KLHL-like"/>
    <property type="match status" value="1"/>
</dbReference>
<dbReference type="Gene3D" id="1.25.40.420">
    <property type="match status" value="1"/>
</dbReference>
<feature type="domain" description="BTB" evidence="1">
    <location>
        <begin position="147"/>
        <end position="214"/>
    </location>
</feature>
<dbReference type="Gene3D" id="3.30.710.10">
    <property type="entry name" value="Potassium Channel Kv1.1, Chain A"/>
    <property type="match status" value="1"/>
</dbReference>
<protein>
    <recommendedName>
        <fullName evidence="1">BTB domain-containing protein</fullName>
    </recommendedName>
</protein>
<dbReference type="InterPro" id="IPR011333">
    <property type="entry name" value="SKP1/BTB/POZ_sf"/>
</dbReference>
<comment type="caution">
    <text evidence="2">The sequence shown here is derived from an EMBL/GenBank/DDBJ whole genome shotgun (WGS) entry which is preliminary data.</text>
</comment>
<name>A0AAV2BFA6_9ARAC</name>
<dbReference type="SUPFAM" id="SSF54695">
    <property type="entry name" value="POZ domain"/>
    <property type="match status" value="1"/>
</dbReference>
<dbReference type="Proteomes" id="UP001497382">
    <property type="component" value="Unassembled WGS sequence"/>
</dbReference>
<dbReference type="InterPro" id="IPR000210">
    <property type="entry name" value="BTB/POZ_dom"/>
</dbReference>
<evidence type="ECO:0000313" key="2">
    <source>
        <dbReference type="EMBL" id="CAL1294602.1"/>
    </source>
</evidence>
<dbReference type="AlphaFoldDB" id="A0AAV2BFA6"/>
<evidence type="ECO:0000259" key="1">
    <source>
        <dbReference type="PROSITE" id="PS50097"/>
    </source>
</evidence>
<reference evidence="2 3" key="1">
    <citation type="submission" date="2024-04" db="EMBL/GenBank/DDBJ databases">
        <authorList>
            <person name="Rising A."/>
            <person name="Reimegard J."/>
            <person name="Sonavane S."/>
            <person name="Akerstrom W."/>
            <person name="Nylinder S."/>
            <person name="Hedman E."/>
            <person name="Kallberg Y."/>
        </authorList>
    </citation>
    <scope>NUCLEOTIDE SEQUENCE [LARGE SCALE GENOMIC DNA]</scope>
</reference>
<dbReference type="PROSITE" id="PS50097">
    <property type="entry name" value="BTB"/>
    <property type="match status" value="1"/>
</dbReference>
<evidence type="ECO:0000313" key="3">
    <source>
        <dbReference type="Proteomes" id="UP001497382"/>
    </source>
</evidence>
<dbReference type="EMBL" id="CAXIEN010000350">
    <property type="protein sequence ID" value="CAL1294602.1"/>
    <property type="molecule type" value="Genomic_DNA"/>
</dbReference>
<gene>
    <name evidence="2" type="ORF">LARSCL_LOCUS18807</name>
</gene>
<dbReference type="SMART" id="SM00225">
    <property type="entry name" value="BTB"/>
    <property type="match status" value="1"/>
</dbReference>